<keyword evidence="2" id="KW-0238">DNA-binding</keyword>
<evidence type="ECO:0000256" key="3">
    <source>
        <dbReference type="ARBA" id="ARBA00023163"/>
    </source>
</evidence>
<sequence length="146" mass="16730">MKWSDLDHDSCPVARAMSVVGDRWTLLILREAFLGTRRFDGFQDRLGITRHLLAERLKKLETLGLMHRVPYQERPLRHEYRLTSAGRAFGPVMLMLVDWATGNLPSDLPPPIRVVSHANGREVDPVVVDRTTGAPLTYETMRLRRT</sequence>
<keyword evidence="6" id="KW-1185">Reference proteome</keyword>
<dbReference type="GO" id="GO:0003677">
    <property type="term" value="F:DNA binding"/>
    <property type="evidence" value="ECO:0007669"/>
    <property type="project" value="UniProtKB-KW"/>
</dbReference>
<dbReference type="PROSITE" id="PS51118">
    <property type="entry name" value="HTH_HXLR"/>
    <property type="match status" value="1"/>
</dbReference>
<dbReference type="RefSeq" id="WP_093035402.1">
    <property type="nucleotide sequence ID" value="NZ_FMZV01000016.1"/>
</dbReference>
<dbReference type="PANTHER" id="PTHR33204">
    <property type="entry name" value="TRANSCRIPTIONAL REGULATOR, MARR FAMILY"/>
    <property type="match status" value="1"/>
</dbReference>
<dbReference type="InterPro" id="IPR036388">
    <property type="entry name" value="WH-like_DNA-bd_sf"/>
</dbReference>
<keyword evidence="3" id="KW-0804">Transcription</keyword>
<protein>
    <submittedName>
        <fullName evidence="5">Transcriptional regulator, HxlR family</fullName>
    </submittedName>
</protein>
<dbReference type="AlphaFoldDB" id="A0A1G7BAC0"/>
<evidence type="ECO:0000313" key="5">
    <source>
        <dbReference type="EMBL" id="SDE23912.1"/>
    </source>
</evidence>
<evidence type="ECO:0000256" key="1">
    <source>
        <dbReference type="ARBA" id="ARBA00023015"/>
    </source>
</evidence>
<dbReference type="InterPro" id="IPR002577">
    <property type="entry name" value="HTH_HxlR"/>
</dbReference>
<evidence type="ECO:0000259" key="4">
    <source>
        <dbReference type="PROSITE" id="PS51118"/>
    </source>
</evidence>
<dbReference type="STRING" id="639004.SAMN04488239_11628"/>
<name>A0A1G7BAC0_9RHOB</name>
<dbReference type="EMBL" id="FMZV01000016">
    <property type="protein sequence ID" value="SDE23912.1"/>
    <property type="molecule type" value="Genomic_DNA"/>
</dbReference>
<dbReference type="OrthoDB" id="9782219at2"/>
<dbReference type="PANTHER" id="PTHR33204:SF36">
    <property type="entry name" value="TRANSCRIPTIONAL REGULATORY PROTEIN"/>
    <property type="match status" value="1"/>
</dbReference>
<gene>
    <name evidence="5" type="ORF">SAMN04488239_11628</name>
</gene>
<dbReference type="Pfam" id="PF01638">
    <property type="entry name" value="HxlR"/>
    <property type="match status" value="1"/>
</dbReference>
<feature type="domain" description="HTH hxlR-type" evidence="4">
    <location>
        <begin position="11"/>
        <end position="108"/>
    </location>
</feature>
<proteinExistence type="predicted"/>
<keyword evidence="1" id="KW-0805">Transcription regulation</keyword>
<reference evidence="6" key="1">
    <citation type="submission" date="2016-10" db="EMBL/GenBank/DDBJ databases">
        <authorList>
            <person name="Varghese N."/>
            <person name="Submissions S."/>
        </authorList>
    </citation>
    <scope>NUCLEOTIDE SEQUENCE [LARGE SCALE GENOMIC DNA]</scope>
    <source>
        <strain evidence="6">CGMCC 1.9108</strain>
    </source>
</reference>
<dbReference type="Proteomes" id="UP000199628">
    <property type="component" value="Unassembled WGS sequence"/>
</dbReference>
<organism evidence="5 6">
    <name type="scientific">Ruegeria marina</name>
    <dbReference type="NCBI Taxonomy" id="639004"/>
    <lineage>
        <taxon>Bacteria</taxon>
        <taxon>Pseudomonadati</taxon>
        <taxon>Pseudomonadota</taxon>
        <taxon>Alphaproteobacteria</taxon>
        <taxon>Rhodobacterales</taxon>
        <taxon>Roseobacteraceae</taxon>
        <taxon>Ruegeria</taxon>
    </lineage>
</organism>
<dbReference type="SUPFAM" id="SSF46785">
    <property type="entry name" value="Winged helix' DNA-binding domain"/>
    <property type="match status" value="1"/>
</dbReference>
<dbReference type="Gene3D" id="1.10.10.10">
    <property type="entry name" value="Winged helix-like DNA-binding domain superfamily/Winged helix DNA-binding domain"/>
    <property type="match status" value="1"/>
</dbReference>
<dbReference type="InterPro" id="IPR036390">
    <property type="entry name" value="WH_DNA-bd_sf"/>
</dbReference>
<accession>A0A1G7BAC0</accession>
<evidence type="ECO:0000256" key="2">
    <source>
        <dbReference type="ARBA" id="ARBA00023125"/>
    </source>
</evidence>
<evidence type="ECO:0000313" key="6">
    <source>
        <dbReference type="Proteomes" id="UP000199628"/>
    </source>
</evidence>